<dbReference type="AlphaFoldDB" id="A0A6C0P794"/>
<dbReference type="EMBL" id="CP048286">
    <property type="protein sequence ID" value="QHW34271.1"/>
    <property type="molecule type" value="Genomic_DNA"/>
</dbReference>
<accession>A0A6C0P794</accession>
<gene>
    <name evidence="3" type="ORF">GZH47_28055</name>
</gene>
<reference evidence="3 4" key="1">
    <citation type="submission" date="2020-02" db="EMBL/GenBank/DDBJ databases">
        <title>Paenibacillus sp. nov., isolated from rhizosphere soil of tomato.</title>
        <authorList>
            <person name="Weon H.-Y."/>
            <person name="Lee S.A."/>
        </authorList>
    </citation>
    <scope>NUCLEOTIDE SEQUENCE [LARGE SCALE GENOMIC DNA]</scope>
    <source>
        <strain evidence="3 4">14171R-81</strain>
    </source>
</reference>
<sequence length="241" mass="25148">MKPNYTKHAVHTAAVALLVLSVTGCQLSVAGVSHPAQDDDVVDVQQAYSGQESDSPQKTYNTKDKGDVIAVKDPLEDDGSATDPDATTESSTGKPAKPTPPAAKADKAWNAQAPRLIGVAIGESKSEAAAKLGKPLDSYPLEDGDAKLSVDEYAAYTVGYGSDKNVVFVEVFDKAAVTGLNGIRVGDSGRSAVKAIGKPSSQTASVISYEADGALLKLDLDPQNSRIVSIKLFSTDRQPQS</sequence>
<feature type="compositionally biased region" description="Polar residues" evidence="1">
    <location>
        <begin position="47"/>
        <end position="60"/>
    </location>
</feature>
<dbReference type="Proteomes" id="UP000479114">
    <property type="component" value="Chromosome"/>
</dbReference>
<evidence type="ECO:0000256" key="2">
    <source>
        <dbReference type="SAM" id="SignalP"/>
    </source>
</evidence>
<feature type="chain" id="PRO_5038378311" description="DUF4309 domain-containing protein" evidence="2">
    <location>
        <begin position="31"/>
        <end position="241"/>
    </location>
</feature>
<dbReference type="KEGG" id="prz:GZH47_28055"/>
<evidence type="ECO:0000256" key="1">
    <source>
        <dbReference type="SAM" id="MobiDB-lite"/>
    </source>
</evidence>
<feature type="signal peptide" evidence="2">
    <location>
        <begin position="1"/>
        <end position="30"/>
    </location>
</feature>
<organism evidence="3 4">
    <name type="scientific">Paenibacillus rhizovicinus</name>
    <dbReference type="NCBI Taxonomy" id="2704463"/>
    <lineage>
        <taxon>Bacteria</taxon>
        <taxon>Bacillati</taxon>
        <taxon>Bacillota</taxon>
        <taxon>Bacilli</taxon>
        <taxon>Bacillales</taxon>
        <taxon>Paenibacillaceae</taxon>
        <taxon>Paenibacillus</taxon>
    </lineage>
</organism>
<keyword evidence="4" id="KW-1185">Reference proteome</keyword>
<evidence type="ECO:0000313" key="4">
    <source>
        <dbReference type="Proteomes" id="UP000479114"/>
    </source>
</evidence>
<evidence type="ECO:0008006" key="5">
    <source>
        <dbReference type="Google" id="ProtNLM"/>
    </source>
</evidence>
<dbReference type="PROSITE" id="PS51257">
    <property type="entry name" value="PROKAR_LIPOPROTEIN"/>
    <property type="match status" value="1"/>
</dbReference>
<evidence type="ECO:0000313" key="3">
    <source>
        <dbReference type="EMBL" id="QHW34271.1"/>
    </source>
</evidence>
<feature type="region of interest" description="Disordered" evidence="1">
    <location>
        <begin position="47"/>
        <end position="108"/>
    </location>
</feature>
<name>A0A6C0P794_9BACL</name>
<proteinExistence type="predicted"/>
<dbReference type="RefSeq" id="WP_162644263.1">
    <property type="nucleotide sequence ID" value="NZ_CP048286.1"/>
</dbReference>
<keyword evidence="2" id="KW-0732">Signal</keyword>
<protein>
    <recommendedName>
        <fullName evidence="5">DUF4309 domain-containing protein</fullName>
    </recommendedName>
</protein>